<reference evidence="2" key="1">
    <citation type="journal article" date="2009" name="Rice">
        <title>De Novo Next Generation Sequencing of Plant Genomes.</title>
        <authorList>
            <person name="Rounsley S."/>
            <person name="Marri P.R."/>
            <person name="Yu Y."/>
            <person name="He R."/>
            <person name="Sisneros N."/>
            <person name="Goicoechea J.L."/>
            <person name="Lee S.J."/>
            <person name="Angelova A."/>
            <person name="Kudrna D."/>
            <person name="Luo M."/>
            <person name="Affourtit J."/>
            <person name="Desany B."/>
            <person name="Knight J."/>
            <person name="Niazi F."/>
            <person name="Egholm M."/>
            <person name="Wing R.A."/>
        </authorList>
    </citation>
    <scope>NUCLEOTIDE SEQUENCE [LARGE SCALE GENOMIC DNA]</scope>
    <source>
        <strain evidence="2">cv. IRGC 105608</strain>
    </source>
</reference>
<dbReference type="InterPro" id="IPR022149">
    <property type="entry name" value="DUF3681"/>
</dbReference>
<sequence>MGCGSRRRRSHPAVSGTGPLVKGLRGSGLLTLLVSVTTILNKPPHGVLFARHVIAYYLTLAGIFVAGVLVTGGARGGGGGGGRRRAFGRVVPLTVVSGIGGYNVVD</sequence>
<proteinExistence type="predicted"/>
<dbReference type="PANTHER" id="PTHR33530">
    <property type="entry name" value="OS01G0147100 PROTEIN"/>
    <property type="match status" value="1"/>
</dbReference>
<keyword evidence="3" id="KW-1185">Reference proteome</keyword>
<dbReference type="HOGENOM" id="CLU_145726_0_0_1"/>
<keyword evidence="1" id="KW-0812">Transmembrane</keyword>
<feature type="transmembrane region" description="Helical" evidence="1">
    <location>
        <begin position="86"/>
        <end position="105"/>
    </location>
</feature>
<dbReference type="PaxDb" id="65489-OBART01G03020.1"/>
<evidence type="ECO:0000256" key="1">
    <source>
        <dbReference type="SAM" id="Phobius"/>
    </source>
</evidence>
<keyword evidence="1" id="KW-0472">Membrane</keyword>
<evidence type="ECO:0000313" key="3">
    <source>
        <dbReference type="Proteomes" id="UP000026960"/>
    </source>
</evidence>
<reference evidence="2" key="2">
    <citation type="submission" date="2015-03" db="UniProtKB">
        <authorList>
            <consortium name="EnsemblPlants"/>
        </authorList>
    </citation>
    <scope>IDENTIFICATION</scope>
</reference>
<dbReference type="Gramene" id="OBART01G03020.1">
    <property type="protein sequence ID" value="OBART01G03020.1"/>
    <property type="gene ID" value="OBART01G03020"/>
</dbReference>
<dbReference type="EnsemblPlants" id="OBART01G03020.1">
    <property type="protein sequence ID" value="OBART01G03020.1"/>
    <property type="gene ID" value="OBART01G03020"/>
</dbReference>
<dbReference type="Proteomes" id="UP000026960">
    <property type="component" value="Chromosome 1"/>
</dbReference>
<keyword evidence="1" id="KW-1133">Transmembrane helix</keyword>
<organism evidence="2">
    <name type="scientific">Oryza barthii</name>
    <dbReference type="NCBI Taxonomy" id="65489"/>
    <lineage>
        <taxon>Eukaryota</taxon>
        <taxon>Viridiplantae</taxon>
        <taxon>Streptophyta</taxon>
        <taxon>Embryophyta</taxon>
        <taxon>Tracheophyta</taxon>
        <taxon>Spermatophyta</taxon>
        <taxon>Magnoliopsida</taxon>
        <taxon>Liliopsida</taxon>
        <taxon>Poales</taxon>
        <taxon>Poaceae</taxon>
        <taxon>BOP clade</taxon>
        <taxon>Oryzoideae</taxon>
        <taxon>Oryzeae</taxon>
        <taxon>Oryzinae</taxon>
        <taxon>Oryza</taxon>
    </lineage>
</organism>
<dbReference type="AlphaFoldDB" id="A0A0D3EJJ5"/>
<protein>
    <submittedName>
        <fullName evidence="2">Uncharacterized protein</fullName>
    </submittedName>
</protein>
<dbReference type="PANTHER" id="PTHR33530:SF15">
    <property type="entry name" value="OS01G0147100 PROTEIN"/>
    <property type="match status" value="1"/>
</dbReference>
<feature type="transmembrane region" description="Helical" evidence="1">
    <location>
        <begin position="53"/>
        <end position="74"/>
    </location>
</feature>
<evidence type="ECO:0000313" key="2">
    <source>
        <dbReference type="EnsemblPlants" id="OBART01G03020.1"/>
    </source>
</evidence>
<accession>A0A0D3EJJ5</accession>
<name>A0A0D3EJJ5_9ORYZ</name>